<dbReference type="HOGENOM" id="CLU_1433585_0_0_10"/>
<dbReference type="RefSeq" id="WP_044639378.1">
    <property type="nucleotide sequence ID" value="NZ_CP007202.1"/>
</dbReference>
<dbReference type="AlphaFoldDB" id="A0A0C5WPY2"/>
<evidence type="ECO:0000313" key="2">
    <source>
        <dbReference type="Proteomes" id="UP000032229"/>
    </source>
</evidence>
<evidence type="ECO:0000313" key="1">
    <source>
        <dbReference type="EMBL" id="AJR05005.1"/>
    </source>
</evidence>
<protein>
    <submittedName>
        <fullName evidence="1">Uncharacterized protein</fullName>
    </submittedName>
</protein>
<dbReference type="EMBL" id="CP007202">
    <property type="protein sequence ID" value="AJR05005.1"/>
    <property type="molecule type" value="Genomic_DNA"/>
</dbReference>
<dbReference type="Proteomes" id="UP000032229">
    <property type="component" value="Chromosome"/>
</dbReference>
<name>A0A0C5WPY2_9FLAO</name>
<dbReference type="KEGG" id="sze:AW14_14460"/>
<proteinExistence type="predicted"/>
<reference evidence="1 2" key="1">
    <citation type="submission" date="2014-02" db="EMBL/GenBank/DDBJ databases">
        <authorList>
            <person name="Young C.-C."/>
            <person name="Hameed A."/>
            <person name="Huang H.-C."/>
            <person name="Shahina M."/>
        </authorList>
    </citation>
    <scope>NUCLEOTIDE SEQUENCE [LARGE SCALE GENOMIC DNA]</scope>
    <source>
        <strain evidence="1 2">CC-SAMT-1</strain>
    </source>
</reference>
<organism evidence="1 2">
    <name type="scientific">Siansivirga zeaxanthinifaciens CC-SAMT-1</name>
    <dbReference type="NCBI Taxonomy" id="1454006"/>
    <lineage>
        <taxon>Bacteria</taxon>
        <taxon>Pseudomonadati</taxon>
        <taxon>Bacteroidota</taxon>
        <taxon>Flavobacteriia</taxon>
        <taxon>Flavobacteriales</taxon>
        <taxon>Flavobacteriaceae</taxon>
        <taxon>Siansivirga</taxon>
    </lineage>
</organism>
<gene>
    <name evidence="1" type="ORF">AW14_14460</name>
</gene>
<keyword evidence="2" id="KW-1185">Reference proteome</keyword>
<dbReference type="OrthoDB" id="1450004at2"/>
<accession>A0A0C5WPY2</accession>
<sequence>MDTIRMVSFSTKNLKRELIISSKQLESFQLFLKDLIKNKLLIINTNLGVEIYYYAPVSCEYLIQDVFFLIACNSKYERKDFIVKSLNSEAELKVEINALFIRLCRNPLLFKSYLKSITNQINNNYHKNPEIIDALFKLWKKQFLKLKDIKGMHKLMPLLIRFQDESLEKNYNPVLQSLLKQAVSLNRVN</sequence>